<gene>
    <name evidence="14" type="ORF">RJ41_17095</name>
</gene>
<dbReference type="GO" id="GO:0020037">
    <property type="term" value="F:heme binding"/>
    <property type="evidence" value="ECO:0007669"/>
    <property type="project" value="InterPro"/>
</dbReference>
<feature type="region of interest" description="Disordered" evidence="10">
    <location>
        <begin position="661"/>
        <end position="685"/>
    </location>
</feature>
<dbReference type="EMBL" id="JWLW01000066">
    <property type="protein sequence ID" value="KHT44580.1"/>
    <property type="molecule type" value="Genomic_DNA"/>
</dbReference>
<sequence length="685" mass="75304">MVPEIGNIALTLALVLSILLAVYPLWGAHRQHEALMATAKPLAIGLFTFTLIAYLCLTYAFVTDDFSVAYVAQHSNSRLPIYYKITAVWGGHEGSFLLWVLMLSIWTVAVAIFSKGIPLAMVARVLSVLGMVGIGFYLFMLLTSNPFNSMLPFFPVDGRDLNPLLQDFGMIIHPPMLYMGYVGFSVAFAFAISALISGQLDSTWARWSRPWVISAWAFLTVGIALGSWWAYYELGWGGWWFWDPVENASFMPWLVGTALMHSLAVTEKRKAFKSWTVLLAIAAFSLSLLGTFLVRSGVIVSVHSFASDPTRGLFILGILIVLSGFGLLLYAMRAASLKSPGRYQAFSREVLLMGNNVFLCAATLVVLLGTLLPLVHKELGLGSISVGAPFFNQMFTLLIVPFVLMLGLGPLTRWKQQKASELQKQLLIAGGIALSAGVLVNFAYDEPTYMGVLGMILVFWILVTTVQEVMQRLSAMPSGNSDNASVLVKLRKLTPSHWGMVLGHVGFAICIIGITLVSNYEMERDVRMDIGDTVSLGGYDFSFRDVVKVQGPNFNADKGVFDVYQDGELIAHLEPEKRLYIVQRMPMTEAAIHSNPIRDLFIAMGEPLDNGAWAIRIYIKPFVIWLWAGAVVMAIGGIFSISDKRYRMAKVKKIKRVFGGKGESDAEQSHGQVSTPSNASVKGGA</sequence>
<comment type="caution">
    <text evidence="14">The sequence shown here is derived from an EMBL/GenBank/DDBJ whole genome shotgun (WGS) entry which is preliminary data.</text>
</comment>
<feature type="transmembrane region" description="Helical" evidence="11">
    <location>
        <begin position="250"/>
        <end position="266"/>
    </location>
</feature>
<dbReference type="PANTHER" id="PTHR43653:SF1">
    <property type="entry name" value="CYTOCHROME C-TYPE BIOGENESIS PROTEIN CCMF"/>
    <property type="match status" value="1"/>
</dbReference>
<feature type="transmembrane region" description="Helical" evidence="11">
    <location>
        <begin position="121"/>
        <end position="142"/>
    </location>
</feature>
<dbReference type="NCBIfam" id="TIGR00353">
    <property type="entry name" value="nrfE"/>
    <property type="match status" value="1"/>
</dbReference>
<evidence type="ECO:0000259" key="12">
    <source>
        <dbReference type="Pfam" id="PF01578"/>
    </source>
</evidence>
<dbReference type="AlphaFoldDB" id="A0A0B3XKS6"/>
<comment type="function">
    <text evidence="9">Required for the biogenesis of c-type cytochromes. Possible subunit of a heme lyase.</text>
</comment>
<evidence type="ECO:0000256" key="7">
    <source>
        <dbReference type="ARBA" id="ARBA00022989"/>
    </source>
</evidence>
<dbReference type="InterPro" id="IPR032523">
    <property type="entry name" value="CcmF_C"/>
</dbReference>
<keyword evidence="5 11" id="KW-0812">Transmembrane</keyword>
<dbReference type="Pfam" id="PF01578">
    <property type="entry name" value="Cytochrom_C_asm"/>
    <property type="match status" value="1"/>
</dbReference>
<organism evidence="14 15">
    <name type="scientific">Alteromonas marina</name>
    <dbReference type="NCBI Taxonomy" id="203795"/>
    <lineage>
        <taxon>Bacteria</taxon>
        <taxon>Pseudomonadati</taxon>
        <taxon>Pseudomonadota</taxon>
        <taxon>Gammaproteobacteria</taxon>
        <taxon>Alteromonadales</taxon>
        <taxon>Alteromonadaceae</taxon>
        <taxon>Alteromonas/Salinimonas group</taxon>
        <taxon>Alteromonas</taxon>
    </lineage>
</organism>
<evidence type="ECO:0000259" key="13">
    <source>
        <dbReference type="Pfam" id="PF16327"/>
    </source>
</evidence>
<feature type="transmembrane region" description="Helical" evidence="11">
    <location>
        <begin position="96"/>
        <end position="114"/>
    </location>
</feature>
<evidence type="ECO:0000256" key="1">
    <source>
        <dbReference type="ARBA" id="ARBA00004429"/>
    </source>
</evidence>
<keyword evidence="3" id="KW-1003">Cell membrane</keyword>
<feature type="domain" description="Cytochrome c-type biogenesis protein CcmF C-terminal" evidence="13">
    <location>
        <begin position="316"/>
        <end position="644"/>
    </location>
</feature>
<feature type="transmembrane region" description="Helical" evidence="11">
    <location>
        <begin position="38"/>
        <end position="62"/>
    </location>
</feature>
<keyword evidence="15" id="KW-1185">Reference proteome</keyword>
<dbReference type="GO" id="GO:0015232">
    <property type="term" value="F:heme transmembrane transporter activity"/>
    <property type="evidence" value="ECO:0007669"/>
    <property type="project" value="InterPro"/>
</dbReference>
<feature type="transmembrane region" description="Helical" evidence="11">
    <location>
        <begin position="622"/>
        <end position="642"/>
    </location>
</feature>
<evidence type="ECO:0000256" key="8">
    <source>
        <dbReference type="ARBA" id="ARBA00023136"/>
    </source>
</evidence>
<evidence type="ECO:0000256" key="2">
    <source>
        <dbReference type="ARBA" id="ARBA00009186"/>
    </source>
</evidence>
<dbReference type="InterPro" id="IPR002541">
    <property type="entry name" value="Cyt_c_assembly"/>
</dbReference>
<dbReference type="OrthoDB" id="9761451at2"/>
<dbReference type="GO" id="GO:0017004">
    <property type="term" value="P:cytochrome complex assembly"/>
    <property type="evidence" value="ECO:0007669"/>
    <property type="project" value="UniProtKB-KW"/>
</dbReference>
<feature type="transmembrane region" description="Helical" evidence="11">
    <location>
        <begin position="312"/>
        <end position="331"/>
    </location>
</feature>
<feature type="transmembrane region" description="Helical" evidence="11">
    <location>
        <begin position="210"/>
        <end position="230"/>
    </location>
</feature>
<dbReference type="PRINTS" id="PR01411">
    <property type="entry name" value="CCMFBIOGNSIS"/>
</dbReference>
<feature type="transmembrane region" description="Helical" evidence="11">
    <location>
        <begin position="498"/>
        <end position="518"/>
    </location>
</feature>
<evidence type="ECO:0000313" key="14">
    <source>
        <dbReference type="EMBL" id="KHT44580.1"/>
    </source>
</evidence>
<dbReference type="PANTHER" id="PTHR43653">
    <property type="entry name" value="CYTOCHROME C ASSEMBLY PROTEIN-RELATED"/>
    <property type="match status" value="1"/>
</dbReference>
<dbReference type="InterPro" id="IPR003568">
    <property type="entry name" value="Cyt_c_biogenesis_CcmF"/>
</dbReference>
<dbReference type="Pfam" id="PF16327">
    <property type="entry name" value="CcmF_C"/>
    <property type="match status" value="1"/>
</dbReference>
<dbReference type="NCBIfam" id="NF007691">
    <property type="entry name" value="PRK10369.1"/>
    <property type="match status" value="1"/>
</dbReference>
<feature type="transmembrane region" description="Helical" evidence="11">
    <location>
        <begin position="426"/>
        <end position="443"/>
    </location>
</feature>
<feature type="compositionally biased region" description="Polar residues" evidence="10">
    <location>
        <begin position="669"/>
        <end position="685"/>
    </location>
</feature>
<dbReference type="Proteomes" id="UP000031197">
    <property type="component" value="Unassembled WGS sequence"/>
</dbReference>
<keyword evidence="8 11" id="KW-0472">Membrane</keyword>
<feature type="transmembrane region" description="Helical" evidence="11">
    <location>
        <begin position="6"/>
        <end position="26"/>
    </location>
</feature>
<evidence type="ECO:0000256" key="10">
    <source>
        <dbReference type="SAM" id="MobiDB-lite"/>
    </source>
</evidence>
<comment type="subcellular location">
    <subcellularLocation>
        <location evidence="1">Cell inner membrane</location>
        <topology evidence="1">Multi-pass membrane protein</topology>
    </subcellularLocation>
</comment>
<evidence type="ECO:0000256" key="9">
    <source>
        <dbReference type="ARBA" id="ARBA00037230"/>
    </source>
</evidence>
<evidence type="ECO:0000313" key="15">
    <source>
        <dbReference type="Proteomes" id="UP000031197"/>
    </source>
</evidence>
<keyword evidence="6" id="KW-0201">Cytochrome c-type biogenesis</keyword>
<dbReference type="PRINTS" id="PR01410">
    <property type="entry name" value="CCBIOGENESIS"/>
</dbReference>
<keyword evidence="4" id="KW-0997">Cell inner membrane</keyword>
<feature type="domain" description="Cytochrome c assembly protein" evidence="12">
    <location>
        <begin position="89"/>
        <end position="296"/>
    </location>
</feature>
<comment type="similarity">
    <text evidence="2">Belongs to the CcmF/CycK/Ccl1/NrfE/CcsA family.</text>
</comment>
<evidence type="ECO:0000256" key="11">
    <source>
        <dbReference type="SAM" id="Phobius"/>
    </source>
</evidence>
<proteinExistence type="inferred from homology"/>
<evidence type="ECO:0000256" key="3">
    <source>
        <dbReference type="ARBA" id="ARBA00022475"/>
    </source>
</evidence>
<evidence type="ECO:0000256" key="4">
    <source>
        <dbReference type="ARBA" id="ARBA00022519"/>
    </source>
</evidence>
<feature type="transmembrane region" description="Helical" evidence="11">
    <location>
        <begin position="352"/>
        <end position="374"/>
    </location>
</feature>
<protein>
    <submittedName>
        <fullName evidence="14">Cytochrome C biogenesis protein CcmF</fullName>
    </submittedName>
</protein>
<feature type="transmembrane region" description="Helical" evidence="11">
    <location>
        <begin position="278"/>
        <end position="300"/>
    </location>
</feature>
<feature type="transmembrane region" description="Helical" evidence="11">
    <location>
        <begin position="178"/>
        <end position="198"/>
    </location>
</feature>
<accession>A0A0B3XKS6</accession>
<evidence type="ECO:0000256" key="5">
    <source>
        <dbReference type="ARBA" id="ARBA00022692"/>
    </source>
</evidence>
<name>A0A0B3XKS6_9ALTE</name>
<dbReference type="RefSeq" id="WP_039223314.1">
    <property type="nucleotide sequence ID" value="NZ_JWLW01000066.1"/>
</dbReference>
<feature type="transmembrane region" description="Helical" evidence="11">
    <location>
        <begin position="394"/>
        <end position="414"/>
    </location>
</feature>
<keyword evidence="7 11" id="KW-1133">Transmembrane helix</keyword>
<dbReference type="GO" id="GO:0005886">
    <property type="term" value="C:plasma membrane"/>
    <property type="evidence" value="ECO:0007669"/>
    <property type="project" value="UniProtKB-SubCell"/>
</dbReference>
<dbReference type="InterPro" id="IPR003567">
    <property type="entry name" value="Cyt_c_biogenesis"/>
</dbReference>
<feature type="transmembrane region" description="Helical" evidence="11">
    <location>
        <begin position="449"/>
        <end position="466"/>
    </location>
</feature>
<reference evidence="14 15" key="1">
    <citation type="submission" date="2014-12" db="EMBL/GenBank/DDBJ databases">
        <title>Genome sequencing of Alteromonas marina AD001.</title>
        <authorList>
            <person name="Adrian T.G.S."/>
            <person name="Chan K.G."/>
        </authorList>
    </citation>
    <scope>NUCLEOTIDE SEQUENCE [LARGE SCALE GENOMIC DNA]</scope>
    <source>
        <strain evidence="14 15">AD001</strain>
    </source>
</reference>
<evidence type="ECO:0000256" key="6">
    <source>
        <dbReference type="ARBA" id="ARBA00022748"/>
    </source>
</evidence>